<proteinExistence type="predicted"/>
<keyword evidence="1" id="KW-0732">Signal</keyword>
<gene>
    <name evidence="2" type="ORF">HYFRA_00011205</name>
</gene>
<evidence type="ECO:0000313" key="3">
    <source>
        <dbReference type="Proteomes" id="UP000696280"/>
    </source>
</evidence>
<reference evidence="2" key="1">
    <citation type="submission" date="2021-07" db="EMBL/GenBank/DDBJ databases">
        <authorList>
            <person name="Durling M."/>
        </authorList>
    </citation>
    <scope>NUCLEOTIDE SEQUENCE</scope>
</reference>
<sequence length="238" mass="26115">MKYSVIAALALAAPAIMASPTKEMVQKRSTLYTDTINVDEKLTGKPGSDLFNDGRVPNFVATELGKRQENNTFEPDPNRPIVTPALIFVLQCTDAGFRGNCIVFGARPGRCGKSHSLQESCSNADVLKVDYNDFDPFNSTFISGVYNNNVSSISTNTGGKCQFHHADYETLSARGAVKISFLEIGATTKEMIGDSPPATTTILLNHWRRIPELWNTNAELLHGDVKANRCDTQIPRMQ</sequence>
<keyword evidence="3" id="KW-1185">Reference proteome</keyword>
<dbReference type="EMBL" id="CAJVRL010000073">
    <property type="protein sequence ID" value="CAG8956816.1"/>
    <property type="molecule type" value="Genomic_DNA"/>
</dbReference>
<protein>
    <submittedName>
        <fullName evidence="2">Uncharacterized protein</fullName>
    </submittedName>
</protein>
<feature type="signal peptide" evidence="1">
    <location>
        <begin position="1"/>
        <end position="18"/>
    </location>
</feature>
<dbReference type="Proteomes" id="UP000696280">
    <property type="component" value="Unassembled WGS sequence"/>
</dbReference>
<dbReference type="AlphaFoldDB" id="A0A9N9KZB3"/>
<evidence type="ECO:0000313" key="2">
    <source>
        <dbReference type="EMBL" id="CAG8956816.1"/>
    </source>
</evidence>
<accession>A0A9N9KZB3</accession>
<evidence type="ECO:0000256" key="1">
    <source>
        <dbReference type="SAM" id="SignalP"/>
    </source>
</evidence>
<name>A0A9N9KZB3_9HELO</name>
<organism evidence="2 3">
    <name type="scientific">Hymenoscyphus fraxineus</name>
    <dbReference type="NCBI Taxonomy" id="746836"/>
    <lineage>
        <taxon>Eukaryota</taxon>
        <taxon>Fungi</taxon>
        <taxon>Dikarya</taxon>
        <taxon>Ascomycota</taxon>
        <taxon>Pezizomycotina</taxon>
        <taxon>Leotiomycetes</taxon>
        <taxon>Helotiales</taxon>
        <taxon>Helotiaceae</taxon>
        <taxon>Hymenoscyphus</taxon>
    </lineage>
</organism>
<comment type="caution">
    <text evidence="2">The sequence shown here is derived from an EMBL/GenBank/DDBJ whole genome shotgun (WGS) entry which is preliminary data.</text>
</comment>
<feature type="chain" id="PRO_5040400889" evidence="1">
    <location>
        <begin position="19"/>
        <end position="238"/>
    </location>
</feature>
<dbReference type="OrthoDB" id="3636092at2759"/>